<evidence type="ECO:0000256" key="1">
    <source>
        <dbReference type="ARBA" id="ARBA00004123"/>
    </source>
</evidence>
<evidence type="ECO:0000313" key="7">
    <source>
        <dbReference type="EMBL" id="GKV32214.1"/>
    </source>
</evidence>
<accession>A0AAV5L5I8</accession>
<keyword evidence="4" id="KW-0804">Transcription</keyword>
<evidence type="ECO:0000259" key="6">
    <source>
        <dbReference type="Pfam" id="PF02362"/>
    </source>
</evidence>
<evidence type="ECO:0000256" key="3">
    <source>
        <dbReference type="ARBA" id="ARBA00023125"/>
    </source>
</evidence>
<proteinExistence type="predicted"/>
<protein>
    <recommendedName>
        <fullName evidence="6">TF-B3 domain-containing protein</fullName>
    </recommendedName>
</protein>
<name>A0AAV5L5I8_9ROSI</name>
<dbReference type="InterPro" id="IPR003340">
    <property type="entry name" value="B3_DNA-bd"/>
</dbReference>
<dbReference type="Gene3D" id="2.40.330.10">
    <property type="entry name" value="DNA-binding pseudobarrel domain"/>
    <property type="match status" value="1"/>
</dbReference>
<keyword evidence="3" id="KW-0238">DNA-binding</keyword>
<gene>
    <name evidence="7" type="ORF">SLEP1_g40831</name>
</gene>
<dbReference type="Proteomes" id="UP001054252">
    <property type="component" value="Unassembled WGS sequence"/>
</dbReference>
<dbReference type="GO" id="GO:0003677">
    <property type="term" value="F:DNA binding"/>
    <property type="evidence" value="ECO:0007669"/>
    <property type="project" value="UniProtKB-KW"/>
</dbReference>
<comment type="subcellular location">
    <subcellularLocation>
        <location evidence="1">Nucleus</location>
    </subcellularLocation>
</comment>
<evidence type="ECO:0000256" key="2">
    <source>
        <dbReference type="ARBA" id="ARBA00023015"/>
    </source>
</evidence>
<dbReference type="InterPro" id="IPR015300">
    <property type="entry name" value="DNA-bd_pseudobarrel_sf"/>
</dbReference>
<dbReference type="EMBL" id="BPVZ01000094">
    <property type="protein sequence ID" value="GKV32214.1"/>
    <property type="molecule type" value="Genomic_DNA"/>
</dbReference>
<evidence type="ECO:0000256" key="5">
    <source>
        <dbReference type="ARBA" id="ARBA00023242"/>
    </source>
</evidence>
<feature type="domain" description="TF-B3" evidence="6">
    <location>
        <begin position="8"/>
        <end position="103"/>
    </location>
</feature>
<dbReference type="SUPFAM" id="SSF101936">
    <property type="entry name" value="DNA-binding pseudobarrel domain"/>
    <property type="match status" value="1"/>
</dbReference>
<keyword evidence="8" id="KW-1185">Reference proteome</keyword>
<evidence type="ECO:0000313" key="8">
    <source>
        <dbReference type="Proteomes" id="UP001054252"/>
    </source>
</evidence>
<reference evidence="7 8" key="1">
    <citation type="journal article" date="2021" name="Commun. Biol.">
        <title>The genome of Shorea leprosula (Dipterocarpaceae) highlights the ecological relevance of drought in aseasonal tropical rainforests.</title>
        <authorList>
            <person name="Ng K.K.S."/>
            <person name="Kobayashi M.J."/>
            <person name="Fawcett J.A."/>
            <person name="Hatakeyama M."/>
            <person name="Paape T."/>
            <person name="Ng C.H."/>
            <person name="Ang C.C."/>
            <person name="Tnah L.H."/>
            <person name="Lee C.T."/>
            <person name="Nishiyama T."/>
            <person name="Sese J."/>
            <person name="O'Brien M.J."/>
            <person name="Copetti D."/>
            <person name="Mohd Noor M.I."/>
            <person name="Ong R.C."/>
            <person name="Putra M."/>
            <person name="Sireger I.Z."/>
            <person name="Indrioko S."/>
            <person name="Kosugi Y."/>
            <person name="Izuno A."/>
            <person name="Isagi Y."/>
            <person name="Lee S.L."/>
            <person name="Shimizu K.K."/>
        </authorList>
    </citation>
    <scope>NUCLEOTIDE SEQUENCE [LARGE SCALE GENOMIC DNA]</scope>
    <source>
        <strain evidence="7">214</strain>
    </source>
</reference>
<keyword evidence="2" id="KW-0805">Transcription regulation</keyword>
<organism evidence="7 8">
    <name type="scientific">Rubroshorea leprosula</name>
    <dbReference type="NCBI Taxonomy" id="152421"/>
    <lineage>
        <taxon>Eukaryota</taxon>
        <taxon>Viridiplantae</taxon>
        <taxon>Streptophyta</taxon>
        <taxon>Embryophyta</taxon>
        <taxon>Tracheophyta</taxon>
        <taxon>Spermatophyta</taxon>
        <taxon>Magnoliopsida</taxon>
        <taxon>eudicotyledons</taxon>
        <taxon>Gunneridae</taxon>
        <taxon>Pentapetalae</taxon>
        <taxon>rosids</taxon>
        <taxon>malvids</taxon>
        <taxon>Malvales</taxon>
        <taxon>Dipterocarpaceae</taxon>
        <taxon>Rubroshorea</taxon>
    </lineage>
</organism>
<sequence length="167" mass="18928">MPGGRRLFKKLLTVPDIRKRLAIPTQSLTFLQVDFHERRTLQLNVTSEATVWPMVCSTRQNGHKKPVLSKGWLPLVRKNQLNVGDTLTLYMEEDGAGFQCRIEVEKVTRPLPPVHGTNTTKKLQQQVTKAVMPLDDQNRPNEDVVFFLNLDLSLGLPDSTGRLKVTN</sequence>
<keyword evidence="5" id="KW-0539">Nucleus</keyword>
<dbReference type="Pfam" id="PF02362">
    <property type="entry name" value="B3"/>
    <property type="match status" value="1"/>
</dbReference>
<dbReference type="GO" id="GO:0005634">
    <property type="term" value="C:nucleus"/>
    <property type="evidence" value="ECO:0007669"/>
    <property type="project" value="UniProtKB-SubCell"/>
</dbReference>
<comment type="caution">
    <text evidence="7">The sequence shown here is derived from an EMBL/GenBank/DDBJ whole genome shotgun (WGS) entry which is preliminary data.</text>
</comment>
<dbReference type="AlphaFoldDB" id="A0AAV5L5I8"/>
<evidence type="ECO:0000256" key="4">
    <source>
        <dbReference type="ARBA" id="ARBA00023163"/>
    </source>
</evidence>
<dbReference type="CDD" id="cd10017">
    <property type="entry name" value="B3_DNA"/>
    <property type="match status" value="1"/>
</dbReference>